<evidence type="ECO:0000313" key="9">
    <source>
        <dbReference type="Proteomes" id="UP000671914"/>
    </source>
</evidence>
<proteinExistence type="inferred from homology"/>
<dbReference type="GO" id="GO:0046872">
    <property type="term" value="F:metal ion binding"/>
    <property type="evidence" value="ECO:0007669"/>
    <property type="project" value="UniProtKB-KW"/>
</dbReference>
<keyword evidence="1" id="KW-0001">2Fe-2S</keyword>
<evidence type="ECO:0000256" key="1">
    <source>
        <dbReference type="ARBA" id="ARBA00022714"/>
    </source>
</evidence>
<dbReference type="CDD" id="cd03467">
    <property type="entry name" value="Rieske"/>
    <property type="match status" value="1"/>
</dbReference>
<dbReference type="EMBL" id="CP071696">
    <property type="protein sequence ID" value="QTX04390.1"/>
    <property type="molecule type" value="Genomic_DNA"/>
</dbReference>
<keyword evidence="4" id="KW-0411">Iron-sulfur</keyword>
<comment type="similarity">
    <text evidence="6">Belongs to the bacterial ring-hydroxylating dioxygenase ferredoxin component family.</text>
</comment>
<dbReference type="GO" id="GO:0016705">
    <property type="term" value="F:oxidoreductase activity, acting on paired donors, with incorporation or reduction of molecular oxygen"/>
    <property type="evidence" value="ECO:0007669"/>
    <property type="project" value="UniProtKB-ARBA"/>
</dbReference>
<keyword evidence="2" id="KW-0479">Metal-binding</keyword>
<keyword evidence="3" id="KW-0408">Iron</keyword>
<protein>
    <submittedName>
        <fullName evidence="8">Rieske (2Fe-2S) protein</fullName>
    </submittedName>
</protein>
<dbReference type="GO" id="GO:0004497">
    <property type="term" value="F:monooxygenase activity"/>
    <property type="evidence" value="ECO:0007669"/>
    <property type="project" value="UniProtKB-ARBA"/>
</dbReference>
<reference evidence="8" key="1">
    <citation type="submission" date="2021-03" db="EMBL/GenBank/DDBJ databases">
        <title>Agromyces archimandritus sp. nov., isolated from the cockroach Archimandrita tessellata.</title>
        <authorList>
            <person name="Guzman J."/>
            <person name="Ortuzar M."/>
            <person name="Poehlein A."/>
            <person name="Daniel R."/>
            <person name="Trujillo M."/>
            <person name="Vilcinskas A."/>
        </authorList>
    </citation>
    <scope>NUCLEOTIDE SEQUENCE</scope>
    <source>
        <strain evidence="8">G127AT</strain>
    </source>
</reference>
<evidence type="ECO:0000256" key="4">
    <source>
        <dbReference type="ARBA" id="ARBA00023014"/>
    </source>
</evidence>
<organism evidence="8 9">
    <name type="scientific">Agromyces archimandritae</name>
    <dbReference type="NCBI Taxonomy" id="2781962"/>
    <lineage>
        <taxon>Bacteria</taxon>
        <taxon>Bacillati</taxon>
        <taxon>Actinomycetota</taxon>
        <taxon>Actinomycetes</taxon>
        <taxon>Micrococcales</taxon>
        <taxon>Microbacteriaceae</taxon>
        <taxon>Agromyces</taxon>
    </lineage>
</organism>
<name>A0A975FLN4_9MICO</name>
<dbReference type="InterPro" id="IPR017941">
    <property type="entry name" value="Rieske_2Fe-2S"/>
</dbReference>
<dbReference type="Gene3D" id="2.102.10.10">
    <property type="entry name" value="Rieske [2Fe-2S] iron-sulphur domain"/>
    <property type="match status" value="1"/>
</dbReference>
<evidence type="ECO:0000313" key="8">
    <source>
        <dbReference type="EMBL" id="QTX04390.1"/>
    </source>
</evidence>
<dbReference type="KEGG" id="aarc:G127AT_14125"/>
<dbReference type="Proteomes" id="UP000671914">
    <property type="component" value="Chromosome"/>
</dbReference>
<feature type="domain" description="Rieske" evidence="7">
    <location>
        <begin position="14"/>
        <end position="129"/>
    </location>
</feature>
<dbReference type="RefSeq" id="WP_210897930.1">
    <property type="nucleotide sequence ID" value="NZ_CP071696.1"/>
</dbReference>
<evidence type="ECO:0000256" key="2">
    <source>
        <dbReference type="ARBA" id="ARBA00022723"/>
    </source>
</evidence>
<keyword evidence="9" id="KW-1185">Reference proteome</keyword>
<dbReference type="SUPFAM" id="SSF50022">
    <property type="entry name" value="ISP domain"/>
    <property type="match status" value="1"/>
</dbReference>
<evidence type="ECO:0000256" key="5">
    <source>
        <dbReference type="ARBA" id="ARBA00034078"/>
    </source>
</evidence>
<comment type="cofactor">
    <cofactor evidence="5">
        <name>[2Fe-2S] cluster</name>
        <dbReference type="ChEBI" id="CHEBI:190135"/>
    </cofactor>
</comment>
<evidence type="ECO:0000259" key="7">
    <source>
        <dbReference type="PROSITE" id="PS51296"/>
    </source>
</evidence>
<sequence>MTTGTPTVQATKRVHVGSEAEFEEGSRKIVEVDGKRVGVFKYRGKYRAYLNVCLHQGGPVCEGKYFPRTTAEVNDGGELIKEGSDFDSAHLVCPWHGWEYDLATGEHVADSSYALKKYTVTIEDGDVYVQQ</sequence>
<dbReference type="PROSITE" id="PS51296">
    <property type="entry name" value="RIESKE"/>
    <property type="match status" value="1"/>
</dbReference>
<gene>
    <name evidence="8" type="ORF">G127AT_14125</name>
</gene>
<dbReference type="AlphaFoldDB" id="A0A975FLN4"/>
<dbReference type="InterPro" id="IPR036922">
    <property type="entry name" value="Rieske_2Fe-2S_sf"/>
</dbReference>
<evidence type="ECO:0000256" key="3">
    <source>
        <dbReference type="ARBA" id="ARBA00023004"/>
    </source>
</evidence>
<dbReference type="PANTHER" id="PTHR21496">
    <property type="entry name" value="FERREDOXIN-RELATED"/>
    <property type="match status" value="1"/>
</dbReference>
<dbReference type="Pfam" id="PF00355">
    <property type="entry name" value="Rieske"/>
    <property type="match status" value="1"/>
</dbReference>
<accession>A0A975FLN4</accession>
<evidence type="ECO:0000256" key="6">
    <source>
        <dbReference type="ARBA" id="ARBA00038001"/>
    </source>
</evidence>
<dbReference type="GO" id="GO:0051537">
    <property type="term" value="F:2 iron, 2 sulfur cluster binding"/>
    <property type="evidence" value="ECO:0007669"/>
    <property type="project" value="UniProtKB-KW"/>
</dbReference>
<dbReference type="PANTHER" id="PTHR21496:SF0">
    <property type="entry name" value="RIESKE DOMAIN-CONTAINING PROTEIN"/>
    <property type="match status" value="1"/>
</dbReference>